<feature type="compositionally biased region" description="Basic and acidic residues" evidence="1">
    <location>
        <begin position="373"/>
        <end position="398"/>
    </location>
</feature>
<feature type="compositionally biased region" description="Low complexity" evidence="1">
    <location>
        <begin position="1"/>
        <end position="20"/>
    </location>
</feature>
<keyword evidence="3" id="KW-1185">Reference proteome</keyword>
<evidence type="ECO:0000256" key="1">
    <source>
        <dbReference type="SAM" id="MobiDB-lite"/>
    </source>
</evidence>
<dbReference type="KEGG" id="dci:113465667"/>
<dbReference type="InterPro" id="IPR032084">
    <property type="entry name" value="DUF4812"/>
</dbReference>
<protein>
    <submittedName>
        <fullName evidence="4">Uncharacterized protein LOC113465667</fullName>
    </submittedName>
</protein>
<gene>
    <name evidence="4" type="primary">LOC113465667</name>
</gene>
<reference evidence="4" key="1">
    <citation type="submission" date="2025-08" db="UniProtKB">
        <authorList>
            <consortium name="RefSeq"/>
        </authorList>
    </citation>
    <scope>IDENTIFICATION</scope>
</reference>
<evidence type="ECO:0000313" key="3">
    <source>
        <dbReference type="Proteomes" id="UP000079169"/>
    </source>
</evidence>
<feature type="compositionally biased region" description="Basic and acidic residues" evidence="1">
    <location>
        <begin position="314"/>
        <end position="331"/>
    </location>
</feature>
<evidence type="ECO:0000259" key="2">
    <source>
        <dbReference type="Pfam" id="PF16071"/>
    </source>
</evidence>
<proteinExistence type="predicted"/>
<dbReference type="Proteomes" id="UP000079169">
    <property type="component" value="Unplaced"/>
</dbReference>
<feature type="region of interest" description="Disordered" evidence="1">
    <location>
        <begin position="1"/>
        <end position="43"/>
    </location>
</feature>
<dbReference type="STRING" id="121845.A0A3Q0IIX7"/>
<organism evidence="3 4">
    <name type="scientific">Diaphorina citri</name>
    <name type="common">Asian citrus psyllid</name>
    <dbReference type="NCBI Taxonomy" id="121845"/>
    <lineage>
        <taxon>Eukaryota</taxon>
        <taxon>Metazoa</taxon>
        <taxon>Ecdysozoa</taxon>
        <taxon>Arthropoda</taxon>
        <taxon>Hexapoda</taxon>
        <taxon>Insecta</taxon>
        <taxon>Pterygota</taxon>
        <taxon>Neoptera</taxon>
        <taxon>Paraneoptera</taxon>
        <taxon>Hemiptera</taxon>
        <taxon>Sternorrhyncha</taxon>
        <taxon>Psylloidea</taxon>
        <taxon>Psyllidae</taxon>
        <taxon>Diaphorininae</taxon>
        <taxon>Diaphorina</taxon>
    </lineage>
</organism>
<name>A0A3Q0IIX7_DIACI</name>
<evidence type="ECO:0000313" key="4">
    <source>
        <dbReference type="RefSeq" id="XP_026676191.1"/>
    </source>
</evidence>
<dbReference type="GeneID" id="113465667"/>
<dbReference type="PaxDb" id="121845-A0A3Q0IIX7"/>
<dbReference type="RefSeq" id="XP_026676191.1">
    <property type="nucleotide sequence ID" value="XM_026820390.1"/>
</dbReference>
<feature type="domain" description="DUF4812" evidence="2">
    <location>
        <begin position="439"/>
        <end position="500"/>
    </location>
</feature>
<dbReference type="AlphaFoldDB" id="A0A3Q0IIX7"/>
<dbReference type="Pfam" id="PF16071">
    <property type="entry name" value="DUF4812"/>
    <property type="match status" value="1"/>
</dbReference>
<feature type="compositionally biased region" description="Basic and acidic residues" evidence="1">
    <location>
        <begin position="28"/>
        <end position="42"/>
    </location>
</feature>
<accession>A0A3Q0IIX7</accession>
<sequence length="500" mass="56880">MRAVKSASVSSHNSRHSSACSEHRHRTKTTESQHSSDHRKENVVPLSNVYSNSMIAKTLAKENLLHQPLPDNFDDHLNKISDETVDKHDCKNTTAVGCKCYGVPGPTQCSKLKVYRPKTAHELQREVTRPSSNERCPRDCVKADKKEFYSDIDYALCWDLCPPGHPEHKKSQHIDGSNGSLAPAVFSLVPSRDPSPCLYEVKRDGLQSPVPPRALSAKCCPKTKHGEGRVSKAKDWLETTAPANTVNPSAVMTIVKKPEPQENYFSFKQDREPPHVQQKPRCPSCTSNGSRGSNRRREQSPKPWSNEEFVGQRQTEHKRPVDKEEMIEQRLKQRNIHSSSPNLAVHRPENINGSTHNHIPQGHHKNSNPSINHVDKYMNENPHEHHHINGRETHDHHATPNGRSKNRSKVCKEPVCPRLLRSRDSSISSNSRKNGFSPPKLKNHYVKKSYSIPTLSPPFTLWPGTTGQDYPEHWRLASVYQHSYKPIEMRKRNLLQCIYQ</sequence>
<feature type="region of interest" description="Disordered" evidence="1">
    <location>
        <begin position="267"/>
        <end position="443"/>
    </location>
</feature>